<dbReference type="GO" id="GO:0051607">
    <property type="term" value="P:defense response to virus"/>
    <property type="evidence" value="ECO:0007669"/>
    <property type="project" value="UniProtKB-KW"/>
</dbReference>
<dbReference type="PANTHER" id="PTHR35579">
    <property type="entry name" value="CRISPR SYSTEM CMS ENDORIBONUCLEASE CSM3"/>
    <property type="match status" value="1"/>
</dbReference>
<reference evidence="3 4" key="1">
    <citation type="submission" date="2019-02" db="EMBL/GenBank/DDBJ databases">
        <title>Genomic Encyclopedia of Archaeal and Bacterial Type Strains, Phase II (KMG-II): from individual species to whole genera.</title>
        <authorList>
            <person name="Goeker M."/>
        </authorList>
    </citation>
    <scope>NUCLEOTIDE SEQUENCE [LARGE SCALE GENOMIC DNA]</scope>
    <source>
        <strain evidence="3 4">DSM 21411</strain>
    </source>
</reference>
<evidence type="ECO:0000256" key="1">
    <source>
        <dbReference type="ARBA" id="ARBA00023118"/>
    </source>
</evidence>
<gene>
    <name evidence="3" type="ORF">BC751_2741</name>
</gene>
<comment type="caution">
    <text evidence="3">The sequence shown here is derived from an EMBL/GenBank/DDBJ whole genome shotgun (WGS) entry which is preliminary data.</text>
</comment>
<evidence type="ECO:0000313" key="3">
    <source>
        <dbReference type="EMBL" id="RZS97144.1"/>
    </source>
</evidence>
<sequence>MKVLTHRFLAQITIEAHSAFAINSGKVGLLNDNMVAKDGNGLPYLPGTSIAGVLRHAIDKELENELFGTSGIGNSRGRESKDGFGSRLVISPGLLVGKDGRVIEGLQTIDFEDPFYSLFRALPLRDHVKINSKGTAEKGAKYDEELVFKGTRFVFEIELKGVKEDQNSWEKLLGILETPDFRLGSGTRKGYGEFKIIHERSFQRIFDLTETSDLSAYLTKTVSLNFPIPNGEKLNIEKVQGLIGWKKYELQLRAKDFFLFGAGFGDGDVDHITKREKIISWVNHCPKISDEEYILIPATSIKGALAHRLRFNFSKEIEDYIESPKDFYHPQAKIDEEHLLSELKSLANLENLCVNTTDEVFMEIENKIREFDPFKTKPWICFENQLKDEAAIILKTGDQSEESNLAIKTLFGFANNHSQEEQKSSGKGNVIIQDVYLTYKKENDKVFNHVKIDRFTGGAIDGALFQEKAFYGKDQPIDLNIFVKKEALEDPKIKKAWEDTLEDLIQGGIPLGGMTTKGHGFFTGTKKEN</sequence>
<dbReference type="Proteomes" id="UP000292209">
    <property type="component" value="Unassembled WGS sequence"/>
</dbReference>
<dbReference type="CDD" id="cd09726">
    <property type="entry name" value="RAMP_I_III"/>
    <property type="match status" value="1"/>
</dbReference>
<evidence type="ECO:0000313" key="4">
    <source>
        <dbReference type="Proteomes" id="UP000292209"/>
    </source>
</evidence>
<dbReference type="OrthoDB" id="1063910at2"/>
<dbReference type="EMBL" id="SGXG01000001">
    <property type="protein sequence ID" value="RZS97144.1"/>
    <property type="molecule type" value="Genomic_DNA"/>
</dbReference>
<dbReference type="AlphaFoldDB" id="A0A4Q7PA99"/>
<name>A0A4Q7PA99_9BACT</name>
<dbReference type="RefSeq" id="WP_130275959.1">
    <property type="nucleotide sequence ID" value="NZ_SGXG01000001.1"/>
</dbReference>
<dbReference type="InterPro" id="IPR005537">
    <property type="entry name" value="RAMP_III_fam"/>
</dbReference>
<dbReference type="PANTHER" id="PTHR35579:SF3">
    <property type="entry name" value="CRISPR SYSTEM CMS ENDORIBONUCLEASE CSM3"/>
    <property type="match status" value="1"/>
</dbReference>
<evidence type="ECO:0000259" key="2">
    <source>
        <dbReference type="Pfam" id="PF03787"/>
    </source>
</evidence>
<dbReference type="Pfam" id="PF03787">
    <property type="entry name" value="RAMPs"/>
    <property type="match status" value="2"/>
</dbReference>
<organism evidence="3 4">
    <name type="scientific">Cecembia calidifontis</name>
    <dbReference type="NCBI Taxonomy" id="1187080"/>
    <lineage>
        <taxon>Bacteria</taxon>
        <taxon>Pseudomonadati</taxon>
        <taxon>Bacteroidota</taxon>
        <taxon>Cytophagia</taxon>
        <taxon>Cytophagales</taxon>
        <taxon>Cyclobacteriaceae</taxon>
        <taxon>Cecembia</taxon>
    </lineage>
</organism>
<proteinExistence type="predicted"/>
<accession>A0A4Q7PA99</accession>
<dbReference type="InterPro" id="IPR052216">
    <property type="entry name" value="CRISPR_Csm3_endoribonuclease"/>
</dbReference>
<feature type="domain" description="CRISPR type III-associated protein" evidence="2">
    <location>
        <begin position="13"/>
        <end position="195"/>
    </location>
</feature>
<feature type="domain" description="CRISPR type III-associated protein" evidence="2">
    <location>
        <begin position="294"/>
        <end position="522"/>
    </location>
</feature>
<keyword evidence="4" id="KW-1185">Reference proteome</keyword>
<protein>
    <submittedName>
        <fullName evidence="3">CRISPR/Cas system CSM-associated protein Csm3 (Group 7 of RAMP superfamily)</fullName>
    </submittedName>
</protein>
<keyword evidence="1" id="KW-0051">Antiviral defense</keyword>